<keyword evidence="2" id="KW-1185">Reference proteome</keyword>
<dbReference type="HOGENOM" id="CLU_1967759_0_0_9"/>
<evidence type="ECO:0000313" key="1">
    <source>
        <dbReference type="EMBL" id="AJT51565.1"/>
    </source>
</evidence>
<proteinExistence type="predicted"/>
<organism evidence="1 2">
    <name type="scientific">Limosilactobacillus mucosae LM1</name>
    <dbReference type="NCBI Taxonomy" id="1130798"/>
    <lineage>
        <taxon>Bacteria</taxon>
        <taxon>Bacillati</taxon>
        <taxon>Bacillota</taxon>
        <taxon>Bacilli</taxon>
        <taxon>Lactobacillales</taxon>
        <taxon>Lactobacillaceae</taxon>
        <taxon>Limosilactobacillus</taxon>
    </lineage>
</organism>
<reference evidence="1 2" key="1">
    <citation type="journal article" date="2012" name="J. Bacteriol.">
        <title>Genome sequence of Lactobacillus mucosae LM1, isolated from piglet feces.</title>
        <authorList>
            <person name="Lee J.H."/>
            <person name="Valeriano V.D."/>
            <person name="Shin Y.R."/>
            <person name="Chae J.P."/>
            <person name="Kim G.B."/>
            <person name="Ham J.S."/>
            <person name="Chun J."/>
            <person name="Kang D.K."/>
        </authorList>
    </citation>
    <scope>NUCLEOTIDE SEQUENCE [LARGE SCALE GENOMIC DNA]</scope>
    <source>
        <strain evidence="1 2">LM1</strain>
        <plasmid evidence="1">pLM1</plasmid>
    </source>
</reference>
<protein>
    <submittedName>
        <fullName evidence="1">Uncharacterized protein</fullName>
    </submittedName>
</protein>
<sequence>MTEQQTYQEQVKADFEEFFAENYGERYQKAETEQEKSNLIDEAFQEALIDDGVTGNASGSYYMNAYKARDMVLDNIDYVANLLYRCDVTDKPLEYYLANFKEETLDVIVRYHTLELMFENGELNEFF</sequence>
<geneLocation type="plasmid" evidence="1 2">
    <name>pLM1</name>
</geneLocation>
<keyword evidence="1" id="KW-0614">Plasmid</keyword>
<accession>A0A0D4CNR7</accession>
<name>A0A0D4CNR7_LIMMU</name>
<dbReference type="KEGG" id="lmu:LBLM1_11075"/>
<dbReference type="Proteomes" id="UP000003645">
    <property type="component" value="Plasmid pLM1"/>
</dbReference>
<gene>
    <name evidence="1" type="ORF">LBLM1_11075</name>
</gene>
<evidence type="ECO:0000313" key="2">
    <source>
        <dbReference type="Proteomes" id="UP000003645"/>
    </source>
</evidence>
<dbReference type="RefSeq" id="WP_039946362.1">
    <property type="nucleotide sequence ID" value="NZ_CP011014.1"/>
</dbReference>
<dbReference type="EMBL" id="CP011014">
    <property type="protein sequence ID" value="AJT51565.1"/>
    <property type="molecule type" value="Genomic_DNA"/>
</dbReference>
<dbReference type="AlphaFoldDB" id="A0A0D4CNR7"/>